<proteinExistence type="predicted"/>
<name>A0A502EXF7_9FLAO</name>
<sequence>MKAIPPLKAAIFKAVFLLIIVVCLASCKKSNPIETNLKNETFNINEKEEIEAFFFIATANVSKTIISKSQIAQQKSSEINVQELSKKIELNQSNLLEEVNKIANKKLIIITEINATHKRDLYDLIDVTDAGFKKAYLNSMAQSLNEQIDLFESISKDTNDKTILKLVLQYLPGQYELLRETERINKEYI</sequence>
<dbReference type="Proteomes" id="UP000319700">
    <property type="component" value="Unassembled WGS sequence"/>
</dbReference>
<dbReference type="RefSeq" id="WP_140506258.1">
    <property type="nucleotide sequence ID" value="NZ_RCZH01000005.1"/>
</dbReference>
<evidence type="ECO:0000313" key="2">
    <source>
        <dbReference type="EMBL" id="TPG41724.1"/>
    </source>
</evidence>
<protein>
    <submittedName>
        <fullName evidence="2">DUF4142 domain-containing protein</fullName>
    </submittedName>
</protein>
<accession>A0A502EXF7</accession>
<feature type="domain" description="DUF4142" evidence="1">
    <location>
        <begin position="64"/>
        <end position="180"/>
    </location>
</feature>
<dbReference type="InterPro" id="IPR025419">
    <property type="entry name" value="DUF4142"/>
</dbReference>
<keyword evidence="3" id="KW-1185">Reference proteome</keyword>
<comment type="caution">
    <text evidence="2">The sequence shown here is derived from an EMBL/GenBank/DDBJ whole genome shotgun (WGS) entry which is preliminary data.</text>
</comment>
<evidence type="ECO:0000259" key="1">
    <source>
        <dbReference type="Pfam" id="PF13628"/>
    </source>
</evidence>
<organism evidence="2 3">
    <name type="scientific">Flavobacterium pectinovorum</name>
    <dbReference type="NCBI Taxonomy" id="29533"/>
    <lineage>
        <taxon>Bacteria</taxon>
        <taxon>Pseudomonadati</taxon>
        <taxon>Bacteroidota</taxon>
        <taxon>Flavobacteriia</taxon>
        <taxon>Flavobacteriales</taxon>
        <taxon>Flavobacteriaceae</taxon>
        <taxon>Flavobacterium</taxon>
    </lineage>
</organism>
<dbReference type="Pfam" id="PF13628">
    <property type="entry name" value="DUF4142"/>
    <property type="match status" value="1"/>
</dbReference>
<dbReference type="AlphaFoldDB" id="A0A502EXF7"/>
<evidence type="ECO:0000313" key="3">
    <source>
        <dbReference type="Proteomes" id="UP000319700"/>
    </source>
</evidence>
<reference evidence="2 3" key="1">
    <citation type="journal article" date="2019" name="Environ. Microbiol.">
        <title>Species interactions and distinct microbial communities in high Arctic permafrost affected cryosols are associated with the CH4 and CO2 gas fluxes.</title>
        <authorList>
            <person name="Altshuler I."/>
            <person name="Hamel J."/>
            <person name="Turney S."/>
            <person name="Magnuson E."/>
            <person name="Levesque R."/>
            <person name="Greer C."/>
            <person name="Whyte L.G."/>
        </authorList>
    </citation>
    <scope>NUCLEOTIDE SEQUENCE [LARGE SCALE GENOMIC DNA]</scope>
    <source>
        <strain evidence="2 3">42</strain>
    </source>
</reference>
<dbReference type="OrthoDB" id="1355558at2"/>
<dbReference type="EMBL" id="RCZH01000005">
    <property type="protein sequence ID" value="TPG41724.1"/>
    <property type="molecule type" value="Genomic_DNA"/>
</dbReference>
<gene>
    <name evidence="2" type="ORF">EAH81_09600</name>
</gene>